<dbReference type="Gene3D" id="3.30.300.20">
    <property type="match status" value="1"/>
</dbReference>
<sequence length="141" mass="15170">MDTLYEATATTTGGRAGHVQSSDGLIDMKLELPEELGGKGGDYTNPEQLFAAGYSACFGSALDAVAKMHKVKLENPEVTATIGIGRHPEEDGFLLNAVLDVYLPGIDLETAEMLVEEAHELCPYSRATRDNIDVTLNLLED</sequence>
<evidence type="ECO:0000313" key="3">
    <source>
        <dbReference type="Proteomes" id="UP000305939"/>
    </source>
</evidence>
<dbReference type="InterPro" id="IPR003718">
    <property type="entry name" value="OsmC/Ohr_fam"/>
</dbReference>
<reference evidence="2 3" key="1">
    <citation type="submission" date="2019-04" db="EMBL/GenBank/DDBJ databases">
        <title>Draft genome sequence of Robertkochia marina CC-AMO-30D.</title>
        <authorList>
            <person name="Hameed A."/>
            <person name="Lin S.-Y."/>
            <person name="Shahina M."/>
            <person name="Lai W.-A."/>
            <person name="Young C.-C."/>
        </authorList>
    </citation>
    <scope>NUCLEOTIDE SEQUENCE [LARGE SCALE GENOMIC DNA]</scope>
    <source>
        <strain evidence="2 3">CC-AMO-30D</strain>
    </source>
</reference>
<gene>
    <name evidence="2" type="ORF">E7Z59_14400</name>
</gene>
<protein>
    <submittedName>
        <fullName evidence="2">Organic hydroperoxide resistance protein</fullName>
    </submittedName>
</protein>
<evidence type="ECO:0000313" key="2">
    <source>
        <dbReference type="EMBL" id="THD65774.1"/>
    </source>
</evidence>
<dbReference type="Gene3D" id="2.20.25.10">
    <property type="match status" value="1"/>
</dbReference>
<dbReference type="InterPro" id="IPR019953">
    <property type="entry name" value="OHR"/>
</dbReference>
<proteinExistence type="inferred from homology"/>
<evidence type="ECO:0000256" key="1">
    <source>
        <dbReference type="ARBA" id="ARBA00007378"/>
    </source>
</evidence>
<dbReference type="OrthoDB" id="9797508at2"/>
<keyword evidence="3" id="KW-1185">Reference proteome</keyword>
<dbReference type="NCBIfam" id="TIGR03561">
    <property type="entry name" value="organ_hyd_perox"/>
    <property type="match status" value="1"/>
</dbReference>
<dbReference type="InterPro" id="IPR036102">
    <property type="entry name" value="OsmC/Ohrsf"/>
</dbReference>
<dbReference type="SUPFAM" id="SSF82784">
    <property type="entry name" value="OsmC-like"/>
    <property type="match status" value="1"/>
</dbReference>
<dbReference type="Pfam" id="PF02566">
    <property type="entry name" value="OsmC"/>
    <property type="match status" value="1"/>
</dbReference>
<accession>A0A4S3LX65</accession>
<comment type="similarity">
    <text evidence="1">Belongs to the OsmC/Ohr family.</text>
</comment>
<organism evidence="2 3">
    <name type="scientific">Robertkochia marina</name>
    <dbReference type="NCBI Taxonomy" id="1227945"/>
    <lineage>
        <taxon>Bacteria</taxon>
        <taxon>Pseudomonadati</taxon>
        <taxon>Bacteroidota</taxon>
        <taxon>Flavobacteriia</taxon>
        <taxon>Flavobacteriales</taxon>
        <taxon>Flavobacteriaceae</taxon>
        <taxon>Robertkochia</taxon>
    </lineage>
</organism>
<dbReference type="PANTHER" id="PTHR33797">
    <property type="entry name" value="ORGANIC HYDROPEROXIDE RESISTANCE PROTEIN-LIKE"/>
    <property type="match status" value="1"/>
</dbReference>
<dbReference type="InterPro" id="IPR015946">
    <property type="entry name" value="KH_dom-like_a/b"/>
</dbReference>
<name>A0A4S3LX65_9FLAO</name>
<dbReference type="Proteomes" id="UP000305939">
    <property type="component" value="Unassembled WGS sequence"/>
</dbReference>
<comment type="caution">
    <text evidence="2">The sequence shown here is derived from an EMBL/GenBank/DDBJ whole genome shotgun (WGS) entry which is preliminary data.</text>
</comment>
<dbReference type="GO" id="GO:0006979">
    <property type="term" value="P:response to oxidative stress"/>
    <property type="evidence" value="ECO:0007669"/>
    <property type="project" value="InterPro"/>
</dbReference>
<dbReference type="AlphaFoldDB" id="A0A4S3LX65"/>
<dbReference type="EMBL" id="SSMC01000004">
    <property type="protein sequence ID" value="THD65774.1"/>
    <property type="molecule type" value="Genomic_DNA"/>
</dbReference>
<dbReference type="PANTHER" id="PTHR33797:SF2">
    <property type="entry name" value="ORGANIC HYDROPEROXIDE RESISTANCE PROTEIN-LIKE"/>
    <property type="match status" value="1"/>
</dbReference>
<dbReference type="RefSeq" id="WP_136337058.1">
    <property type="nucleotide sequence ID" value="NZ_QXMP01000002.1"/>
</dbReference>